<organism evidence="11 12">
    <name type="scientific">Furfurilactobacillus curtus</name>
    <dbReference type="NCBI Taxonomy" id="1746200"/>
    <lineage>
        <taxon>Bacteria</taxon>
        <taxon>Bacillati</taxon>
        <taxon>Bacillota</taxon>
        <taxon>Bacilli</taxon>
        <taxon>Lactobacillales</taxon>
        <taxon>Lactobacillaceae</taxon>
        <taxon>Furfurilactobacillus</taxon>
    </lineage>
</organism>
<evidence type="ECO:0000313" key="12">
    <source>
        <dbReference type="Proteomes" id="UP001628078"/>
    </source>
</evidence>
<evidence type="ECO:0000256" key="2">
    <source>
        <dbReference type="ARBA" id="ARBA00004370"/>
    </source>
</evidence>
<dbReference type="SMART" id="SM00387">
    <property type="entry name" value="HATPase_c"/>
    <property type="match status" value="1"/>
</dbReference>
<name>A0ABQ5JLY6_9LACO</name>
<keyword evidence="4" id="KW-0597">Phosphoprotein</keyword>
<dbReference type="InterPro" id="IPR004358">
    <property type="entry name" value="Sig_transdc_His_kin-like_C"/>
</dbReference>
<dbReference type="PRINTS" id="PR00344">
    <property type="entry name" value="BCTRLSENSOR"/>
</dbReference>
<dbReference type="Pfam" id="PF00512">
    <property type="entry name" value="HisKA"/>
    <property type="match status" value="1"/>
</dbReference>
<evidence type="ECO:0000256" key="3">
    <source>
        <dbReference type="ARBA" id="ARBA00012438"/>
    </source>
</evidence>
<dbReference type="InterPro" id="IPR003660">
    <property type="entry name" value="HAMP_dom"/>
</dbReference>
<dbReference type="CDD" id="cd06225">
    <property type="entry name" value="HAMP"/>
    <property type="match status" value="1"/>
</dbReference>
<comment type="subcellular location">
    <subcellularLocation>
        <location evidence="2">Membrane</location>
    </subcellularLocation>
</comment>
<dbReference type="EC" id="2.7.13.3" evidence="3"/>
<evidence type="ECO:0000256" key="8">
    <source>
        <dbReference type="SAM" id="Phobius"/>
    </source>
</evidence>
<feature type="transmembrane region" description="Helical" evidence="8">
    <location>
        <begin position="6"/>
        <end position="25"/>
    </location>
</feature>
<evidence type="ECO:0000256" key="7">
    <source>
        <dbReference type="ARBA" id="ARBA00023012"/>
    </source>
</evidence>
<keyword evidence="8" id="KW-0812">Transmembrane</keyword>
<evidence type="ECO:0000256" key="1">
    <source>
        <dbReference type="ARBA" id="ARBA00000085"/>
    </source>
</evidence>
<comment type="caution">
    <text evidence="11">The sequence shown here is derived from an EMBL/GenBank/DDBJ whole genome shotgun (WGS) entry which is preliminary data.</text>
</comment>
<dbReference type="RefSeq" id="WP_407882805.1">
    <property type="nucleotide sequence ID" value="NZ_BQXO01000002.1"/>
</dbReference>
<evidence type="ECO:0000313" key="11">
    <source>
        <dbReference type="EMBL" id="GKT05508.1"/>
    </source>
</evidence>
<dbReference type="CDD" id="cd00082">
    <property type="entry name" value="HisKA"/>
    <property type="match status" value="1"/>
</dbReference>
<reference evidence="11 12" key="1">
    <citation type="submission" date="2022-03" db="EMBL/GenBank/DDBJ databases">
        <title>Draft genome sequence of Furfurilactobacillus curtus JCM 31185.</title>
        <authorList>
            <person name="Suzuki S."/>
            <person name="Endo A."/>
            <person name="Kajikawa A."/>
        </authorList>
    </citation>
    <scope>NUCLEOTIDE SEQUENCE [LARGE SCALE GENOMIC DNA]</scope>
    <source>
        <strain evidence="11 12">JCM 31185</strain>
    </source>
</reference>
<keyword evidence="12" id="KW-1185">Reference proteome</keyword>
<dbReference type="InterPro" id="IPR003661">
    <property type="entry name" value="HisK_dim/P_dom"/>
</dbReference>
<dbReference type="SUPFAM" id="SSF47384">
    <property type="entry name" value="Homodimeric domain of signal transducing histidine kinase"/>
    <property type="match status" value="1"/>
</dbReference>
<keyword evidence="8" id="KW-0472">Membrane</keyword>
<dbReference type="InterPro" id="IPR036890">
    <property type="entry name" value="HATPase_C_sf"/>
</dbReference>
<accession>A0ABQ5JLY6</accession>
<dbReference type="Gene3D" id="1.10.287.130">
    <property type="match status" value="1"/>
</dbReference>
<keyword evidence="5" id="KW-0808">Transferase</keyword>
<evidence type="ECO:0000259" key="10">
    <source>
        <dbReference type="PROSITE" id="PS50885"/>
    </source>
</evidence>
<dbReference type="Gene3D" id="3.30.565.10">
    <property type="entry name" value="Histidine kinase-like ATPase, C-terminal domain"/>
    <property type="match status" value="1"/>
</dbReference>
<comment type="catalytic activity">
    <reaction evidence="1">
        <text>ATP + protein L-histidine = ADP + protein N-phospho-L-histidine.</text>
        <dbReference type="EC" id="2.7.13.3"/>
    </reaction>
</comment>
<feature type="domain" description="HAMP" evidence="10">
    <location>
        <begin position="59"/>
        <end position="111"/>
    </location>
</feature>
<evidence type="ECO:0000256" key="4">
    <source>
        <dbReference type="ARBA" id="ARBA00022553"/>
    </source>
</evidence>
<feature type="transmembrane region" description="Helical" evidence="8">
    <location>
        <begin position="37"/>
        <end position="58"/>
    </location>
</feature>
<keyword evidence="8" id="KW-1133">Transmembrane helix</keyword>
<protein>
    <recommendedName>
        <fullName evidence="3">histidine kinase</fullName>
        <ecNumber evidence="3">2.7.13.3</ecNumber>
    </recommendedName>
</protein>
<dbReference type="PROSITE" id="PS50109">
    <property type="entry name" value="HIS_KIN"/>
    <property type="match status" value="1"/>
</dbReference>
<keyword evidence="6 11" id="KW-0418">Kinase</keyword>
<dbReference type="PANTHER" id="PTHR45453">
    <property type="entry name" value="PHOSPHATE REGULON SENSOR PROTEIN PHOR"/>
    <property type="match status" value="1"/>
</dbReference>
<dbReference type="PROSITE" id="PS50885">
    <property type="entry name" value="HAMP"/>
    <property type="match status" value="1"/>
</dbReference>
<proteinExistence type="predicted"/>
<dbReference type="Gene3D" id="6.10.340.10">
    <property type="match status" value="1"/>
</dbReference>
<dbReference type="InterPro" id="IPR005467">
    <property type="entry name" value="His_kinase_dom"/>
</dbReference>
<evidence type="ECO:0000256" key="6">
    <source>
        <dbReference type="ARBA" id="ARBA00022777"/>
    </source>
</evidence>
<dbReference type="EMBL" id="BQXO01000002">
    <property type="protein sequence ID" value="GKT05508.1"/>
    <property type="molecule type" value="Genomic_DNA"/>
</dbReference>
<dbReference type="Pfam" id="PF02518">
    <property type="entry name" value="HATPase_c"/>
    <property type="match status" value="1"/>
</dbReference>
<dbReference type="InterPro" id="IPR003594">
    <property type="entry name" value="HATPase_dom"/>
</dbReference>
<evidence type="ECO:0000259" key="9">
    <source>
        <dbReference type="PROSITE" id="PS50109"/>
    </source>
</evidence>
<dbReference type="PANTHER" id="PTHR45453:SF1">
    <property type="entry name" value="PHOSPHATE REGULON SENSOR PROTEIN PHOR"/>
    <property type="match status" value="1"/>
</dbReference>
<dbReference type="Proteomes" id="UP001628078">
    <property type="component" value="Unassembled WGS sequence"/>
</dbReference>
<dbReference type="InterPro" id="IPR050351">
    <property type="entry name" value="BphY/WalK/GraS-like"/>
</dbReference>
<dbReference type="SMART" id="SM00304">
    <property type="entry name" value="HAMP"/>
    <property type="match status" value="1"/>
</dbReference>
<dbReference type="SMART" id="SM00388">
    <property type="entry name" value="HisKA"/>
    <property type="match status" value="1"/>
</dbReference>
<evidence type="ECO:0000256" key="5">
    <source>
        <dbReference type="ARBA" id="ARBA00022679"/>
    </source>
</evidence>
<dbReference type="CDD" id="cd00075">
    <property type="entry name" value="HATPase"/>
    <property type="match status" value="1"/>
</dbReference>
<dbReference type="InterPro" id="IPR036097">
    <property type="entry name" value="HisK_dim/P_sf"/>
</dbReference>
<gene>
    <name evidence="11" type="ORF">JCM31185_07970</name>
</gene>
<dbReference type="GO" id="GO:0016301">
    <property type="term" value="F:kinase activity"/>
    <property type="evidence" value="ECO:0007669"/>
    <property type="project" value="UniProtKB-KW"/>
</dbReference>
<dbReference type="Pfam" id="PF00672">
    <property type="entry name" value="HAMP"/>
    <property type="match status" value="1"/>
</dbReference>
<keyword evidence="7" id="KW-0902">Two-component regulatory system</keyword>
<dbReference type="SUPFAM" id="SSF55874">
    <property type="entry name" value="ATPase domain of HSP90 chaperone/DNA topoisomerase II/histidine kinase"/>
    <property type="match status" value="1"/>
</dbReference>
<feature type="domain" description="Histidine kinase" evidence="9">
    <location>
        <begin position="126"/>
        <end position="344"/>
    </location>
</feature>
<dbReference type="SUPFAM" id="SSF158472">
    <property type="entry name" value="HAMP domain-like"/>
    <property type="match status" value="1"/>
</dbReference>
<sequence>MKLRNVLIVAFFTPVILSAVIAWLAVQRMLLTGREALELVVVMVGTSIIGLSVSYVMLRPTFRGIRQLSRQTHAIAEQDFTTSVKIERPAELRQLANDLNQMADQLQQTFVDLKRINDERTTMVAQLSHDIKTPLTSIQSQTEAILDGVVSDGEVSDYLRSIEQQVTRLNGLTDDLRALAWMDQPMETLRQTDQIYVDQLLVMIMDGFKPQLHREQRHVKIDLDPSAERLMSNRQAVERVLQNLITNAIHYSPVGTDLTIKVTRSDDVWRCAVIDQGIGIAPADQEKVFKRLYRVEKSRNPRTGGSGLGLYIARQLARQLGGDVTLTSTLDHGSTFVFSLPQSMRVS</sequence>